<dbReference type="EMBL" id="CZRL01000060">
    <property type="protein sequence ID" value="CUS51367.1"/>
    <property type="molecule type" value="Genomic_DNA"/>
</dbReference>
<organism evidence="2">
    <name type="scientific">hydrothermal vent metagenome</name>
    <dbReference type="NCBI Taxonomy" id="652676"/>
    <lineage>
        <taxon>unclassified sequences</taxon>
        <taxon>metagenomes</taxon>
        <taxon>ecological metagenomes</taxon>
    </lineage>
</organism>
<gene>
    <name evidence="2" type="ORF">MGWOODY_XGa1110</name>
</gene>
<evidence type="ECO:0000256" key="1">
    <source>
        <dbReference type="ARBA" id="ARBA00007529"/>
    </source>
</evidence>
<accession>A0A160TRE2</accession>
<proteinExistence type="inferred from homology"/>
<dbReference type="EC" id="5.1.1.8" evidence="2"/>
<protein>
    <submittedName>
        <fullName evidence="2">4-hydroxyproline epimerase</fullName>
        <ecNumber evidence="2">5.1.1.8</ecNumber>
    </submittedName>
</protein>
<dbReference type="AlphaFoldDB" id="A0A160TRE2"/>
<dbReference type="SUPFAM" id="SSF54506">
    <property type="entry name" value="Diaminopimelate epimerase-like"/>
    <property type="match status" value="1"/>
</dbReference>
<keyword evidence="2" id="KW-0413">Isomerase</keyword>
<dbReference type="GO" id="GO:0047580">
    <property type="term" value="F:4-hydroxyproline epimerase activity"/>
    <property type="evidence" value="ECO:0007669"/>
    <property type="project" value="UniProtKB-EC"/>
</dbReference>
<sequence>MADGKVAPGTTWRQQSIVGSVFEAEGKWHQDRVIPKITGSAHVNAESTLILNPEDPFCMGITS</sequence>
<dbReference type="InterPro" id="IPR008794">
    <property type="entry name" value="Pro_racemase_fam"/>
</dbReference>
<dbReference type="Gene3D" id="3.10.310.10">
    <property type="entry name" value="Diaminopimelate Epimerase, Chain A, domain 1"/>
    <property type="match status" value="1"/>
</dbReference>
<evidence type="ECO:0000313" key="2">
    <source>
        <dbReference type="EMBL" id="CUS51367.1"/>
    </source>
</evidence>
<comment type="similarity">
    <text evidence="1">Belongs to the proline racemase family.</text>
</comment>
<dbReference type="Pfam" id="PF05544">
    <property type="entry name" value="Pro_racemase"/>
    <property type="match status" value="1"/>
</dbReference>
<name>A0A160TRE2_9ZZZZ</name>
<reference evidence="2" key="1">
    <citation type="submission" date="2015-10" db="EMBL/GenBank/DDBJ databases">
        <authorList>
            <person name="Gilbert D.G."/>
        </authorList>
    </citation>
    <scope>NUCLEOTIDE SEQUENCE</scope>
</reference>